<evidence type="ECO:0000256" key="3">
    <source>
        <dbReference type="ARBA" id="ARBA00022692"/>
    </source>
</evidence>
<feature type="transmembrane region" description="Helical" evidence="6">
    <location>
        <begin position="182"/>
        <end position="200"/>
    </location>
</feature>
<dbReference type="PANTHER" id="PTHR46285:SF3">
    <property type="entry name" value="PROTEINASE INHIBITOR I4, SERPIN (DUF716)"/>
    <property type="match status" value="1"/>
</dbReference>
<dbReference type="GO" id="GO:0016020">
    <property type="term" value="C:membrane"/>
    <property type="evidence" value="ECO:0007669"/>
    <property type="project" value="UniProtKB-SubCell"/>
</dbReference>
<feature type="transmembrane region" description="Helical" evidence="6">
    <location>
        <begin position="12"/>
        <end position="30"/>
    </location>
</feature>
<feature type="transmembrane region" description="Helical" evidence="6">
    <location>
        <begin position="91"/>
        <end position="108"/>
    </location>
</feature>
<comment type="caution">
    <text evidence="7">The sequence shown here is derived from an EMBL/GenBank/DDBJ whole genome shotgun (WGS) entry which is preliminary data.</text>
</comment>
<feature type="transmembrane region" description="Helical" evidence="6">
    <location>
        <begin position="238"/>
        <end position="257"/>
    </location>
</feature>
<evidence type="ECO:0000256" key="2">
    <source>
        <dbReference type="ARBA" id="ARBA00006948"/>
    </source>
</evidence>
<comment type="subcellular location">
    <subcellularLocation>
        <location evidence="1">Membrane</location>
        <topology evidence="1">Multi-pass membrane protein</topology>
    </subcellularLocation>
</comment>
<keyword evidence="4 6" id="KW-1133">Transmembrane helix</keyword>
<accession>A0ABD1PDQ5</accession>
<dbReference type="PANTHER" id="PTHR46285">
    <property type="entry name" value="PROTEINASE INHIBITOR I4, SERPIN (DUF716)-RELATED"/>
    <property type="match status" value="1"/>
</dbReference>
<protein>
    <recommendedName>
        <fullName evidence="9">Transmembrane protein 45A</fullName>
    </recommendedName>
</protein>
<evidence type="ECO:0000313" key="8">
    <source>
        <dbReference type="Proteomes" id="UP001604336"/>
    </source>
</evidence>
<sequence>MGGTQGHVSVGLAFFVIGIWHLFNCIKLHAQHPKSYITMPWFPISKTIRYLELILIMGVSSAFVSMEILIGQQPLDQDGTIRAKYLRHFEHSTMSMSFFVYAFFAILLDKIATRAQHGLMHFMQAIAFGQQLLTLHLHSTDHMGIEGQYHWLLQVVTFVSLFTTILAIGCPNNFLNGFAKSLSIIFQGVWLIVTGIMVWTPDLIPKGCFLKSEQGRDVVLCHGDRALERAKALVNLQFGMYMIGLSIFSMSFYLVLIKLYPEEKVEYQPLTKYEEQEEEKYNVEVQRKSKFSQSRNSLPL</sequence>
<feature type="transmembrane region" description="Helical" evidence="6">
    <location>
        <begin position="151"/>
        <end position="170"/>
    </location>
</feature>
<dbReference type="EMBL" id="JBFOLK010000014">
    <property type="protein sequence ID" value="KAL2461199.1"/>
    <property type="molecule type" value="Genomic_DNA"/>
</dbReference>
<dbReference type="Pfam" id="PF04819">
    <property type="entry name" value="DUF716"/>
    <property type="match status" value="1"/>
</dbReference>
<dbReference type="AlphaFoldDB" id="A0ABD1PDQ5"/>
<keyword evidence="3 6" id="KW-0812">Transmembrane</keyword>
<dbReference type="InterPro" id="IPR006904">
    <property type="entry name" value="DUF716"/>
</dbReference>
<evidence type="ECO:0008006" key="9">
    <source>
        <dbReference type="Google" id="ProtNLM"/>
    </source>
</evidence>
<keyword evidence="5 6" id="KW-0472">Membrane</keyword>
<organism evidence="7 8">
    <name type="scientific">Abeliophyllum distichum</name>
    <dbReference type="NCBI Taxonomy" id="126358"/>
    <lineage>
        <taxon>Eukaryota</taxon>
        <taxon>Viridiplantae</taxon>
        <taxon>Streptophyta</taxon>
        <taxon>Embryophyta</taxon>
        <taxon>Tracheophyta</taxon>
        <taxon>Spermatophyta</taxon>
        <taxon>Magnoliopsida</taxon>
        <taxon>eudicotyledons</taxon>
        <taxon>Gunneridae</taxon>
        <taxon>Pentapetalae</taxon>
        <taxon>asterids</taxon>
        <taxon>lamiids</taxon>
        <taxon>Lamiales</taxon>
        <taxon>Oleaceae</taxon>
        <taxon>Forsythieae</taxon>
        <taxon>Abeliophyllum</taxon>
    </lineage>
</organism>
<feature type="transmembrane region" description="Helical" evidence="6">
    <location>
        <begin position="50"/>
        <end position="71"/>
    </location>
</feature>
<evidence type="ECO:0000256" key="6">
    <source>
        <dbReference type="SAM" id="Phobius"/>
    </source>
</evidence>
<gene>
    <name evidence="7" type="ORF">Adt_44619</name>
</gene>
<reference evidence="8" key="1">
    <citation type="submission" date="2024-07" db="EMBL/GenBank/DDBJ databases">
        <title>Two chromosome-level genome assemblies of Korean endemic species Abeliophyllum distichum and Forsythia ovata (Oleaceae).</title>
        <authorList>
            <person name="Jang H."/>
        </authorList>
    </citation>
    <scope>NUCLEOTIDE SEQUENCE [LARGE SCALE GENOMIC DNA]</scope>
</reference>
<evidence type="ECO:0000256" key="4">
    <source>
        <dbReference type="ARBA" id="ARBA00022989"/>
    </source>
</evidence>
<name>A0ABD1PDQ5_9LAMI</name>
<comment type="similarity">
    <text evidence="2">Belongs to the TMEM45 family.</text>
</comment>
<keyword evidence="8" id="KW-1185">Reference proteome</keyword>
<dbReference type="Proteomes" id="UP001604336">
    <property type="component" value="Unassembled WGS sequence"/>
</dbReference>
<proteinExistence type="inferred from homology"/>
<evidence type="ECO:0000313" key="7">
    <source>
        <dbReference type="EMBL" id="KAL2461199.1"/>
    </source>
</evidence>
<evidence type="ECO:0000256" key="1">
    <source>
        <dbReference type="ARBA" id="ARBA00004141"/>
    </source>
</evidence>
<evidence type="ECO:0000256" key="5">
    <source>
        <dbReference type="ARBA" id="ARBA00023136"/>
    </source>
</evidence>